<feature type="compositionally biased region" description="Basic and acidic residues" evidence="1">
    <location>
        <begin position="683"/>
        <end position="699"/>
    </location>
</feature>
<feature type="compositionally biased region" description="Basic residues" evidence="1">
    <location>
        <begin position="700"/>
        <end position="711"/>
    </location>
</feature>
<comment type="caution">
    <text evidence="2">The sequence shown here is derived from an EMBL/GenBank/DDBJ whole genome shotgun (WGS) entry which is preliminary data.</text>
</comment>
<dbReference type="SUPFAM" id="SSF81901">
    <property type="entry name" value="HCP-like"/>
    <property type="match status" value="1"/>
</dbReference>
<evidence type="ECO:0000256" key="1">
    <source>
        <dbReference type="SAM" id="MobiDB-lite"/>
    </source>
</evidence>
<proteinExistence type="predicted"/>
<evidence type="ECO:0000313" key="3">
    <source>
        <dbReference type="Proteomes" id="UP001204746"/>
    </source>
</evidence>
<organism evidence="2 3">
    <name type="scientific">Streptomyces rugosispiralis</name>
    <dbReference type="NCBI Taxonomy" id="2967341"/>
    <lineage>
        <taxon>Bacteria</taxon>
        <taxon>Bacillati</taxon>
        <taxon>Actinomycetota</taxon>
        <taxon>Actinomycetes</taxon>
        <taxon>Kitasatosporales</taxon>
        <taxon>Streptomycetaceae</taxon>
        <taxon>Streptomyces</taxon>
    </lineage>
</organism>
<feature type="region of interest" description="Disordered" evidence="1">
    <location>
        <begin position="81"/>
        <end position="118"/>
    </location>
</feature>
<keyword evidence="3" id="KW-1185">Reference proteome</keyword>
<dbReference type="InterPro" id="IPR011990">
    <property type="entry name" value="TPR-like_helical_dom_sf"/>
</dbReference>
<dbReference type="Gene3D" id="1.25.40.10">
    <property type="entry name" value="Tetratricopeptide repeat domain"/>
    <property type="match status" value="1"/>
</dbReference>
<gene>
    <name evidence="2" type="ORF">NP777_42505</name>
</gene>
<name>A0ABT1VE89_9ACTN</name>
<feature type="region of interest" description="Disordered" evidence="1">
    <location>
        <begin position="617"/>
        <end position="711"/>
    </location>
</feature>
<dbReference type="EMBL" id="JANIAA010000054">
    <property type="protein sequence ID" value="MCQ8194791.1"/>
    <property type="molecule type" value="Genomic_DNA"/>
</dbReference>
<protein>
    <submittedName>
        <fullName evidence="2">Helix-turn-helix transcriptional regulator</fullName>
    </submittedName>
</protein>
<evidence type="ECO:0000313" key="2">
    <source>
        <dbReference type="EMBL" id="MCQ8194791.1"/>
    </source>
</evidence>
<dbReference type="SUPFAM" id="SSF47413">
    <property type="entry name" value="lambda repressor-like DNA-binding domains"/>
    <property type="match status" value="1"/>
</dbReference>
<accession>A0ABT1VE89</accession>
<sequence length="761" mass="83121">MHDEQSDHHPALTELRRRLNGGLARARLDKTQLATRAQLGRTTVSEAFGADGRVPSEKTVAALARALKLPVQELLELQRTAAASDAGSGSGPGRPIGEWEPHALEVHPAGPGSGSPEQRALPGYVPREHDRVLTDAVREAGEGHSRMLVLVGTSSTGKTRACWEAVQALAEKGWQLWHPFDPTRAEAALDDLNRVRPRTVVWLNEAQHYLGDPRTGERIAAAVHSLLVQPERGPVLVLGTLWPEYATQYTALPTPDGPDPHSRVRELLTGRTLTVPDTFDAPALAAANVLAEGGDRLLADALNRASADGRLTQDLAGAPELLHRYQSGTPAAKAVLEAAMDARRLGVGLHLPHAFLTDAALDYLSDIDHDQLTDDWAEAAFAELAHLVHGKQAPLRRANPRPQRRTPGTPPIATLPHPTAGPVFRLADYLEQHGRATRRRLCPPASFWQAAHTHLTDMDDLLNLAEAARFRYRNHWALHLRHQARTRQPALAERAENLANIVVAPERGRPDEESTTEGFGGQVADASEVPVSLLAQMHQRAGDHESAEALLLQAADGGSPEALFALARRRERTGDKGAAEALYRRAADAGYRVALVALGWIRESSNDLVIAGPLSEGQRRWHSGRPNKPGTDAGASRRPGLGRSPGPTSRRRWRHQRPGRPGTHTRTGWRQKGRRGPRCAGRRGWEHQHSDRRGADARSFRKPRRRRNPLSMRCRLRRALTVPAGSMATWVGPGWHARTAMGMNSWSLGLAGGGFPATPRR</sequence>
<feature type="region of interest" description="Disordered" evidence="1">
    <location>
        <begin position="392"/>
        <end position="417"/>
    </location>
</feature>
<dbReference type="Proteomes" id="UP001204746">
    <property type="component" value="Unassembled WGS sequence"/>
</dbReference>
<feature type="compositionally biased region" description="Basic residues" evidence="1">
    <location>
        <begin position="649"/>
        <end position="658"/>
    </location>
</feature>
<feature type="compositionally biased region" description="Basic residues" evidence="1">
    <location>
        <begin position="667"/>
        <end position="681"/>
    </location>
</feature>
<dbReference type="RefSeq" id="WP_256655552.1">
    <property type="nucleotide sequence ID" value="NZ_JANIAA010000054.1"/>
</dbReference>
<dbReference type="InterPro" id="IPR010982">
    <property type="entry name" value="Lambda_DNA-bd_dom_sf"/>
</dbReference>
<reference evidence="2 3" key="1">
    <citation type="submission" date="2022-07" db="EMBL/GenBank/DDBJ databases">
        <authorList>
            <person name="Phongsopitanun W."/>
            <person name="Tanasupawat S."/>
        </authorList>
    </citation>
    <scope>NUCLEOTIDE SEQUENCE [LARGE SCALE GENOMIC DNA]</scope>
    <source>
        <strain evidence="2 3">RCU-064</strain>
    </source>
</reference>